<proteinExistence type="predicted"/>
<evidence type="ECO:0008006" key="4">
    <source>
        <dbReference type="Google" id="ProtNLM"/>
    </source>
</evidence>
<reference evidence="2 3" key="1">
    <citation type="journal article" date="2017" name="Front. Microbiol.">
        <title>Comparative Genomic Analysis of the Class Epsilonproteobacteria and Proposed Reclassification to Epsilonbacteraeota (phyl. nov.).</title>
        <authorList>
            <person name="Waite D.W."/>
            <person name="Vanwonterghem I."/>
            <person name="Rinke C."/>
            <person name="Parks D.H."/>
            <person name="Zhang Y."/>
            <person name="Takai K."/>
            <person name="Sievert S.M."/>
            <person name="Simon J."/>
            <person name="Campbell B.J."/>
            <person name="Hanson T.E."/>
            <person name="Woyke T."/>
            <person name="Klotz M.G."/>
            <person name="Hugenholtz P."/>
        </authorList>
    </citation>
    <scope>NUCLEOTIDE SEQUENCE [LARGE SCALE GENOMIC DNA]</scope>
    <source>
        <strain evidence="2">UBA11420</strain>
    </source>
</reference>
<dbReference type="AlphaFoldDB" id="A0A2D3W9M7"/>
<sequence>MLRKWLTLLITAWLLLGCNDKATNHANVTVEGVDANEQNAIKSVILNGKNPPKEYRELAWKKLKCSDAISQRIGKRAVFIAHRFQEKQIYGGEVTREAIFFIGNDKPSKIIDFDVKTAFSAFLATPSIQEIFAPSIWDLKRLYELFPTSANDASAKETIKDFIYSIKRFAKEDQSYLDQAISTANTPMSIANNTALFIVMRLFPELLEELLFGEITYKGKYY</sequence>
<gene>
    <name evidence="2" type="ORF">CFH80_01280</name>
</gene>
<dbReference type="PROSITE" id="PS51257">
    <property type="entry name" value="PROKAR_LIPOPROTEIN"/>
    <property type="match status" value="1"/>
</dbReference>
<dbReference type="EMBL" id="DLUG01000042">
    <property type="protein sequence ID" value="DAB37108.1"/>
    <property type="molecule type" value="Genomic_DNA"/>
</dbReference>
<evidence type="ECO:0000313" key="2">
    <source>
        <dbReference type="EMBL" id="DAB37108.1"/>
    </source>
</evidence>
<feature type="chain" id="PRO_5013662789" description="Lipoprotein" evidence="1">
    <location>
        <begin position="23"/>
        <end position="222"/>
    </location>
</feature>
<protein>
    <recommendedName>
        <fullName evidence="4">Lipoprotein</fullName>
    </recommendedName>
</protein>
<dbReference type="Proteomes" id="UP000231638">
    <property type="component" value="Unassembled WGS sequence"/>
</dbReference>
<organism evidence="2 3">
    <name type="scientific">Sulfurospirillum cavolei</name>
    <dbReference type="NCBI Taxonomy" id="366522"/>
    <lineage>
        <taxon>Bacteria</taxon>
        <taxon>Pseudomonadati</taxon>
        <taxon>Campylobacterota</taxon>
        <taxon>Epsilonproteobacteria</taxon>
        <taxon>Campylobacterales</taxon>
        <taxon>Sulfurospirillaceae</taxon>
        <taxon>Sulfurospirillum</taxon>
    </lineage>
</organism>
<comment type="caution">
    <text evidence="2">The sequence shown here is derived from an EMBL/GenBank/DDBJ whole genome shotgun (WGS) entry which is preliminary data.</text>
</comment>
<name>A0A2D3W9M7_9BACT</name>
<accession>A0A2D3W9M7</accession>
<feature type="signal peptide" evidence="1">
    <location>
        <begin position="1"/>
        <end position="22"/>
    </location>
</feature>
<keyword evidence="1" id="KW-0732">Signal</keyword>
<evidence type="ECO:0000256" key="1">
    <source>
        <dbReference type="SAM" id="SignalP"/>
    </source>
</evidence>
<dbReference type="STRING" id="366522.GCA_001548055_00010"/>
<evidence type="ECO:0000313" key="3">
    <source>
        <dbReference type="Proteomes" id="UP000231638"/>
    </source>
</evidence>